<dbReference type="InterPro" id="IPR032675">
    <property type="entry name" value="LRR_dom_sf"/>
</dbReference>
<accession>A0A9N9DQI7</accession>
<comment type="caution">
    <text evidence="1">The sequence shown here is derived from an EMBL/GenBank/DDBJ whole genome shotgun (WGS) entry which is preliminary data.</text>
</comment>
<organism evidence="1 2">
    <name type="scientific">Cetraspora pellucida</name>
    <dbReference type="NCBI Taxonomy" id="1433469"/>
    <lineage>
        <taxon>Eukaryota</taxon>
        <taxon>Fungi</taxon>
        <taxon>Fungi incertae sedis</taxon>
        <taxon>Mucoromycota</taxon>
        <taxon>Glomeromycotina</taxon>
        <taxon>Glomeromycetes</taxon>
        <taxon>Diversisporales</taxon>
        <taxon>Gigasporaceae</taxon>
        <taxon>Cetraspora</taxon>
    </lineage>
</organism>
<dbReference type="Gene3D" id="3.80.10.10">
    <property type="entry name" value="Ribonuclease Inhibitor"/>
    <property type="match status" value="1"/>
</dbReference>
<evidence type="ECO:0000313" key="1">
    <source>
        <dbReference type="EMBL" id="CAG8649757.1"/>
    </source>
</evidence>
<sequence length="493" mass="57717">MLLIPEDFPVDCIREIITYMKYDFNSLHSCLTVNKKFGEIAIEIFWRNLWTSREHDGFSEGAYSFWAAVLRALISSLPNQSKDFLINNGVTIPRQGHRKQLMYDYPSYCKTMDCFAISNMIEQVISVTHQNDRPRRIQYIQHLLQQEICKLLIERSISIPILKFENEFPVPYFPGADKCFEKLSELHCHTATPDFLFYALAQNCKNIQTIIIDFFDEDNIGLSGLIDVQQNLKRLECRIDELAESQRFPAIIDVIKSNASSFVHLELLHFMCIPPPIISLMQHLKVLKILLNEMPYDDVWEELASVRLPQLEILHISLRSLRLETLHSLIAKNYDNLSTLIIDFRPTSSQSIFFNETVAQFCPNLKVFATWFLNNEFDVLEEILNKCKHLEELFLQAFDNMNLNSYRLFKLLEIITPKHFWTLGLSGNWCDPSDALKFCFESWKKKKNHVSLIFSENVCISSEHMDLILQYSEEGVVRQYKIVVDPVRHEFNY</sequence>
<evidence type="ECO:0000313" key="2">
    <source>
        <dbReference type="Proteomes" id="UP000789759"/>
    </source>
</evidence>
<dbReference type="EMBL" id="CAJVQA010007001">
    <property type="protein sequence ID" value="CAG8649757.1"/>
    <property type="molecule type" value="Genomic_DNA"/>
</dbReference>
<gene>
    <name evidence="1" type="ORF">CPELLU_LOCUS9268</name>
</gene>
<dbReference type="OrthoDB" id="2394875at2759"/>
<proteinExistence type="predicted"/>
<keyword evidence="2" id="KW-1185">Reference proteome</keyword>
<reference evidence="1" key="1">
    <citation type="submission" date="2021-06" db="EMBL/GenBank/DDBJ databases">
        <authorList>
            <person name="Kallberg Y."/>
            <person name="Tangrot J."/>
            <person name="Rosling A."/>
        </authorList>
    </citation>
    <scope>NUCLEOTIDE SEQUENCE</scope>
    <source>
        <strain evidence="1">FL966</strain>
    </source>
</reference>
<dbReference type="AlphaFoldDB" id="A0A9N9DQI7"/>
<dbReference type="Proteomes" id="UP000789759">
    <property type="component" value="Unassembled WGS sequence"/>
</dbReference>
<dbReference type="SUPFAM" id="SSF52047">
    <property type="entry name" value="RNI-like"/>
    <property type="match status" value="1"/>
</dbReference>
<protein>
    <submittedName>
        <fullName evidence="1">12663_t:CDS:1</fullName>
    </submittedName>
</protein>
<name>A0A9N9DQI7_9GLOM</name>